<keyword evidence="11" id="KW-0573">Peptidoglycan synthesis</keyword>
<evidence type="ECO:0000256" key="12">
    <source>
        <dbReference type="ARBA" id="ARBA00023268"/>
    </source>
</evidence>
<dbReference type="GO" id="GO:0009252">
    <property type="term" value="P:peptidoglycan biosynthetic process"/>
    <property type="evidence" value="ECO:0007669"/>
    <property type="project" value="UniProtKB-KW"/>
</dbReference>
<evidence type="ECO:0000256" key="11">
    <source>
        <dbReference type="ARBA" id="ARBA00022984"/>
    </source>
</evidence>
<comment type="caution">
    <text evidence="19">The sequence shown here is derived from an EMBL/GenBank/DDBJ whole genome shotgun (WGS) entry which is preliminary data.</text>
</comment>
<keyword evidence="8" id="KW-0479">Metal-binding</keyword>
<evidence type="ECO:0000256" key="4">
    <source>
        <dbReference type="ARBA" id="ARBA00007947"/>
    </source>
</evidence>
<dbReference type="InterPro" id="IPR011004">
    <property type="entry name" value="Trimer_LpxA-like_sf"/>
</dbReference>
<dbReference type="RefSeq" id="WP_186084326.1">
    <property type="nucleotide sequence ID" value="NZ_BMDB01000003.1"/>
</dbReference>
<dbReference type="GO" id="GO:0005737">
    <property type="term" value="C:cytoplasm"/>
    <property type="evidence" value="ECO:0007669"/>
    <property type="project" value="UniProtKB-SubCell"/>
</dbReference>
<keyword evidence="14" id="KW-0961">Cell wall biogenesis/degradation</keyword>
<feature type="domain" description="Mannose-1-phosphate guanyltransferase C-terminal" evidence="18">
    <location>
        <begin position="187"/>
        <end position="267"/>
    </location>
</feature>
<dbReference type="AlphaFoldDB" id="A0A6V7R0H1"/>
<dbReference type="PANTHER" id="PTHR43584">
    <property type="entry name" value="NUCLEOTIDYL TRANSFERASE"/>
    <property type="match status" value="1"/>
</dbReference>
<dbReference type="GO" id="GO:0071555">
    <property type="term" value="P:cell wall organization"/>
    <property type="evidence" value="ECO:0007669"/>
    <property type="project" value="UniProtKB-KW"/>
</dbReference>
<name>A0A6V7R0H1_9BACL</name>
<keyword evidence="10" id="KW-0133">Cell shape</keyword>
<evidence type="ECO:0000256" key="6">
    <source>
        <dbReference type="ARBA" id="ARBA00022679"/>
    </source>
</evidence>
<dbReference type="GO" id="GO:0003977">
    <property type="term" value="F:UDP-N-acetylglucosamine diphosphorylase activity"/>
    <property type="evidence" value="ECO:0007669"/>
    <property type="project" value="UniProtKB-EC"/>
</dbReference>
<dbReference type="GO" id="GO:0008360">
    <property type="term" value="P:regulation of cell shape"/>
    <property type="evidence" value="ECO:0007669"/>
    <property type="project" value="UniProtKB-KW"/>
</dbReference>
<dbReference type="EC" id="2.7.7.23" evidence="19"/>
<evidence type="ECO:0000256" key="14">
    <source>
        <dbReference type="ARBA" id="ARBA00023316"/>
    </source>
</evidence>
<evidence type="ECO:0000256" key="10">
    <source>
        <dbReference type="ARBA" id="ARBA00022960"/>
    </source>
</evidence>
<keyword evidence="7 19" id="KW-0548">Nucleotidyltransferase</keyword>
<dbReference type="CDD" id="cd03353">
    <property type="entry name" value="LbH_GlmU_C"/>
    <property type="match status" value="1"/>
</dbReference>
<accession>A0A6V7R0H1</accession>
<dbReference type="EMBL" id="CAJEWE010000003">
    <property type="protein sequence ID" value="CAD2070564.1"/>
    <property type="molecule type" value="Genomic_DNA"/>
</dbReference>
<dbReference type="Pfam" id="PF00132">
    <property type="entry name" value="Hexapep"/>
    <property type="match status" value="1"/>
</dbReference>
<evidence type="ECO:0000313" key="20">
    <source>
        <dbReference type="Proteomes" id="UP000521032"/>
    </source>
</evidence>
<evidence type="ECO:0000256" key="9">
    <source>
        <dbReference type="ARBA" id="ARBA00022842"/>
    </source>
</evidence>
<sequence length="373" mass="40267">MERQAIIVVDEDFLKMKSSTHPALHDLVGTPVIQHVINNLRNAGINDIFLNVEPASNSGVAEAYRGLPVLKDHNIEAVETVLISAVSPLLNSEMIDSLFSEDEDNIYVVDANCLKVSKENTKYITHDSISSIAKRVGAVEGDFSVFTIESRTDLANAAHMMRGFINERLMENGVTIIDPFNTYIDATVQIGMDSVIYPGAIISGETSIGERTIIRANSEITNSVIGNDVEIKQSVISDSEVGDGTSVGPFAQLRPGTVLGKKVKIGNFVETKKAVLHDEAKVSHLSYVGDAEVGERTNIGCGSITVNYDGVNKFKTTIGSDAFIGCNSNMIAPITIGDRAVIAAGSTLTNDVPDDSLAIARERQTNKEDYYKN</sequence>
<dbReference type="GO" id="GO:0046872">
    <property type="term" value="F:metal ion binding"/>
    <property type="evidence" value="ECO:0007669"/>
    <property type="project" value="UniProtKB-KW"/>
</dbReference>
<dbReference type="Gene3D" id="3.90.550.10">
    <property type="entry name" value="Spore Coat Polysaccharide Biosynthesis Protein SpsA, Chain A"/>
    <property type="match status" value="1"/>
</dbReference>
<dbReference type="SUPFAM" id="SSF51161">
    <property type="entry name" value="Trimeric LpxA-like enzymes"/>
    <property type="match status" value="1"/>
</dbReference>
<comment type="catalytic activity">
    <reaction evidence="16">
        <text>N-acetyl-alpha-D-glucosamine 1-phosphate + UTP + H(+) = UDP-N-acetyl-alpha-D-glucosamine + diphosphate</text>
        <dbReference type="Rhea" id="RHEA:13509"/>
        <dbReference type="ChEBI" id="CHEBI:15378"/>
        <dbReference type="ChEBI" id="CHEBI:33019"/>
        <dbReference type="ChEBI" id="CHEBI:46398"/>
        <dbReference type="ChEBI" id="CHEBI:57705"/>
        <dbReference type="ChEBI" id="CHEBI:57776"/>
        <dbReference type="EC" id="2.7.7.23"/>
    </reaction>
</comment>
<evidence type="ECO:0000256" key="16">
    <source>
        <dbReference type="ARBA" id="ARBA00048493"/>
    </source>
</evidence>
<keyword evidence="20" id="KW-1185">Reference proteome</keyword>
<protein>
    <submittedName>
        <fullName evidence="19">Bifunctional protein GlmU</fullName>
        <ecNumber evidence="19">2.7.7.23</ecNumber>
    </submittedName>
</protein>
<dbReference type="GO" id="GO:0019134">
    <property type="term" value="F:glucosamine-1-phosphate N-acetyltransferase activity"/>
    <property type="evidence" value="ECO:0007669"/>
    <property type="project" value="UniProtKB-EC"/>
</dbReference>
<dbReference type="Pfam" id="PF25087">
    <property type="entry name" value="GMPPB_C"/>
    <property type="match status" value="1"/>
</dbReference>
<keyword evidence="9" id="KW-0460">Magnesium</keyword>
<evidence type="ECO:0000256" key="17">
    <source>
        <dbReference type="ARBA" id="ARBA00049628"/>
    </source>
</evidence>
<evidence type="ECO:0000256" key="1">
    <source>
        <dbReference type="ARBA" id="ARBA00001946"/>
    </source>
</evidence>
<keyword evidence="6 19" id="KW-0808">Transferase</keyword>
<dbReference type="InterPro" id="IPR038009">
    <property type="entry name" value="GlmU_C_LbH"/>
</dbReference>
<evidence type="ECO:0000256" key="8">
    <source>
        <dbReference type="ARBA" id="ARBA00022723"/>
    </source>
</evidence>
<keyword evidence="12" id="KW-0511">Multifunctional enzyme</keyword>
<comment type="cofactor">
    <cofactor evidence="1">
        <name>Mg(2+)</name>
        <dbReference type="ChEBI" id="CHEBI:18420"/>
    </cofactor>
</comment>
<evidence type="ECO:0000256" key="2">
    <source>
        <dbReference type="ARBA" id="ARBA00004496"/>
    </source>
</evidence>
<evidence type="ECO:0000256" key="13">
    <source>
        <dbReference type="ARBA" id="ARBA00023315"/>
    </source>
</evidence>
<dbReference type="InterPro" id="IPR056729">
    <property type="entry name" value="GMPPB_C"/>
</dbReference>
<evidence type="ECO:0000259" key="18">
    <source>
        <dbReference type="Pfam" id="PF25087"/>
    </source>
</evidence>
<evidence type="ECO:0000313" key="19">
    <source>
        <dbReference type="EMBL" id="CAD2070564.1"/>
    </source>
</evidence>
<dbReference type="InterPro" id="IPR029044">
    <property type="entry name" value="Nucleotide-diphossugar_trans"/>
</dbReference>
<evidence type="ECO:0000256" key="7">
    <source>
        <dbReference type="ARBA" id="ARBA00022695"/>
    </source>
</evidence>
<dbReference type="GO" id="GO:0006048">
    <property type="term" value="P:UDP-N-acetylglucosamine biosynthetic process"/>
    <property type="evidence" value="ECO:0007669"/>
    <property type="project" value="InterPro"/>
</dbReference>
<dbReference type="InterPro" id="IPR001451">
    <property type="entry name" value="Hexapep"/>
</dbReference>
<dbReference type="Proteomes" id="UP000521032">
    <property type="component" value="Unassembled WGS sequence"/>
</dbReference>
<evidence type="ECO:0000256" key="15">
    <source>
        <dbReference type="ARBA" id="ARBA00048247"/>
    </source>
</evidence>
<dbReference type="PANTHER" id="PTHR43584:SF3">
    <property type="entry name" value="BIFUNCTIONAL PROTEIN GLMU"/>
    <property type="match status" value="1"/>
</dbReference>
<reference evidence="19 20" key="1">
    <citation type="submission" date="2020-07" db="EMBL/GenBank/DDBJ databases">
        <authorList>
            <person name="Criscuolo A."/>
        </authorList>
    </citation>
    <scope>NUCLEOTIDE SEQUENCE [LARGE SCALE GENOMIC DNA]</scope>
    <source>
        <strain evidence="20">CIP 111030</strain>
    </source>
</reference>
<comment type="similarity">
    <text evidence="3">In the C-terminal section; belongs to the transferase hexapeptide repeat family.</text>
</comment>
<gene>
    <name evidence="19" type="primary">glmU</name>
    <name evidence="19" type="ORF">JEOSCH030_00035</name>
</gene>
<comment type="function">
    <text evidence="17">Catalyzes the last two sequential reactions in the de novo biosynthetic pathway for UDP-N-acetylglucosamine (UDP-GlcNAc). The C-terminal domain catalyzes the transfer of acetyl group from acetyl coenzyme A to glucosamine-1-phosphate (GlcN-1-P) to produce N-acetylglucosamine-1-phosphate (GlcNAc-1-P), which is converted into UDP-GlcNAc by the transfer of uridine 5-monophosphate (from uridine 5-triphosphate), a reaction catalyzed by the N-terminal domain.</text>
</comment>
<dbReference type="InterPro" id="IPR050065">
    <property type="entry name" value="GlmU-like"/>
</dbReference>
<evidence type="ECO:0000256" key="5">
    <source>
        <dbReference type="ARBA" id="ARBA00022490"/>
    </source>
</evidence>
<evidence type="ECO:0000256" key="3">
    <source>
        <dbReference type="ARBA" id="ARBA00007707"/>
    </source>
</evidence>
<comment type="catalytic activity">
    <reaction evidence="15">
        <text>alpha-D-glucosamine 1-phosphate + acetyl-CoA = N-acetyl-alpha-D-glucosamine 1-phosphate + CoA + H(+)</text>
        <dbReference type="Rhea" id="RHEA:13725"/>
        <dbReference type="ChEBI" id="CHEBI:15378"/>
        <dbReference type="ChEBI" id="CHEBI:57287"/>
        <dbReference type="ChEBI" id="CHEBI:57288"/>
        <dbReference type="ChEBI" id="CHEBI:57776"/>
        <dbReference type="ChEBI" id="CHEBI:58516"/>
        <dbReference type="EC" id="2.3.1.157"/>
    </reaction>
</comment>
<comment type="similarity">
    <text evidence="4">In the N-terminal section; belongs to the N-acetylglucosamine-1-phosphate uridyltransferase family.</text>
</comment>
<proteinExistence type="inferred from homology"/>
<organism evidence="19 20">
    <name type="scientific">Phocicoccus schoeneichii</name>
    <dbReference type="NCBI Taxonomy" id="1812261"/>
    <lineage>
        <taxon>Bacteria</taxon>
        <taxon>Bacillati</taxon>
        <taxon>Bacillota</taxon>
        <taxon>Bacilli</taxon>
        <taxon>Bacillales</taxon>
        <taxon>Salinicoccaceae</taxon>
        <taxon>Phocicoccus</taxon>
    </lineage>
</organism>
<comment type="subcellular location">
    <subcellularLocation>
        <location evidence="2">Cytoplasm</location>
    </subcellularLocation>
</comment>
<dbReference type="Gene3D" id="2.160.10.10">
    <property type="entry name" value="Hexapeptide repeat proteins"/>
    <property type="match status" value="1"/>
</dbReference>
<keyword evidence="5" id="KW-0963">Cytoplasm</keyword>
<keyword evidence="13" id="KW-0012">Acyltransferase</keyword>
<dbReference type="SUPFAM" id="SSF53448">
    <property type="entry name" value="Nucleotide-diphospho-sugar transferases"/>
    <property type="match status" value="1"/>
</dbReference>